<evidence type="ECO:0000313" key="2">
    <source>
        <dbReference type="EMBL" id="SFU26983.1"/>
    </source>
</evidence>
<evidence type="ECO:0000313" key="3">
    <source>
        <dbReference type="Proteomes" id="UP000199138"/>
    </source>
</evidence>
<dbReference type="Proteomes" id="UP000199138">
    <property type="component" value="Unassembled WGS sequence"/>
</dbReference>
<organism evidence="2 3">
    <name type="scientific">Pustulibacterium marinum</name>
    <dbReference type="NCBI Taxonomy" id="1224947"/>
    <lineage>
        <taxon>Bacteria</taxon>
        <taxon>Pseudomonadati</taxon>
        <taxon>Bacteroidota</taxon>
        <taxon>Flavobacteriia</taxon>
        <taxon>Flavobacteriales</taxon>
        <taxon>Flavobacteriaceae</taxon>
        <taxon>Pustulibacterium</taxon>
    </lineage>
</organism>
<name>A0A1I7ESV3_9FLAO</name>
<dbReference type="EMBL" id="FPBK01000001">
    <property type="protein sequence ID" value="SFU26983.1"/>
    <property type="molecule type" value="Genomic_DNA"/>
</dbReference>
<keyword evidence="3" id="KW-1185">Reference proteome</keyword>
<dbReference type="AlphaFoldDB" id="A0A1I7ESV3"/>
<gene>
    <name evidence="2" type="ORF">SAMN05216480_10125</name>
</gene>
<dbReference type="RefSeq" id="WP_093021221.1">
    <property type="nucleotide sequence ID" value="NZ_FPBK01000001.1"/>
</dbReference>
<dbReference type="OrthoDB" id="1453319at2"/>
<keyword evidence="1" id="KW-1133">Transmembrane helix</keyword>
<evidence type="ECO:0000256" key="1">
    <source>
        <dbReference type="SAM" id="Phobius"/>
    </source>
</evidence>
<feature type="transmembrane region" description="Helical" evidence="1">
    <location>
        <begin position="35"/>
        <end position="53"/>
    </location>
</feature>
<reference evidence="2 3" key="1">
    <citation type="submission" date="2016-10" db="EMBL/GenBank/DDBJ databases">
        <authorList>
            <person name="de Groot N.N."/>
        </authorList>
    </citation>
    <scope>NUCLEOTIDE SEQUENCE [LARGE SCALE GENOMIC DNA]</scope>
    <source>
        <strain evidence="2 3">CGMCC 1.12333</strain>
    </source>
</reference>
<keyword evidence="1" id="KW-0472">Membrane</keyword>
<protein>
    <submittedName>
        <fullName evidence="2">Uncharacterized protein</fullName>
    </submittedName>
</protein>
<accession>A0A1I7ESV3</accession>
<dbReference type="STRING" id="1224947.SAMN05216480_10125"/>
<sequence>MKIFTATIIVLAICMIGFNVIKIDLEAPFQGDSSIALVGIFASLCAIVLMLILQTSRKIAEKMKE</sequence>
<proteinExistence type="predicted"/>
<keyword evidence="1" id="KW-0812">Transmembrane</keyword>